<keyword evidence="5 6" id="KW-0472">Membrane</keyword>
<dbReference type="PANTHER" id="PTHR36115">
    <property type="entry name" value="PROLINE-RICH ANTIGEN HOMOLOG-RELATED"/>
    <property type="match status" value="1"/>
</dbReference>
<dbReference type="Proteomes" id="UP000233535">
    <property type="component" value="Unassembled WGS sequence"/>
</dbReference>
<feature type="transmembrane region" description="Helical" evidence="6">
    <location>
        <begin position="6"/>
        <end position="25"/>
    </location>
</feature>
<feature type="domain" description="RDD" evidence="7">
    <location>
        <begin position="67"/>
        <end position="177"/>
    </location>
</feature>
<evidence type="ECO:0000256" key="5">
    <source>
        <dbReference type="ARBA" id="ARBA00023136"/>
    </source>
</evidence>
<evidence type="ECO:0000259" key="7">
    <source>
        <dbReference type="Pfam" id="PF06271"/>
    </source>
</evidence>
<name>A0A2N3HQ23_9BACT</name>
<accession>A0A2N3HQ23</accession>
<dbReference type="PANTHER" id="PTHR36115:SF4">
    <property type="entry name" value="MEMBRANE PROTEIN"/>
    <property type="match status" value="1"/>
</dbReference>
<dbReference type="InterPro" id="IPR051791">
    <property type="entry name" value="Pra-immunoreactive"/>
</dbReference>
<organism evidence="8 9">
    <name type="scientific">Labilibaculum filiforme</name>
    <dbReference type="NCBI Taxonomy" id="1940526"/>
    <lineage>
        <taxon>Bacteria</taxon>
        <taxon>Pseudomonadati</taxon>
        <taxon>Bacteroidota</taxon>
        <taxon>Bacteroidia</taxon>
        <taxon>Marinilabiliales</taxon>
        <taxon>Marinifilaceae</taxon>
        <taxon>Labilibaculum</taxon>
    </lineage>
</organism>
<gene>
    <name evidence="8" type="ORF">BZG02_20545</name>
</gene>
<keyword evidence="9" id="KW-1185">Reference proteome</keyword>
<dbReference type="Pfam" id="PF06271">
    <property type="entry name" value="RDD"/>
    <property type="match status" value="1"/>
</dbReference>
<evidence type="ECO:0000256" key="4">
    <source>
        <dbReference type="ARBA" id="ARBA00022989"/>
    </source>
</evidence>
<feature type="transmembrane region" description="Helical" evidence="6">
    <location>
        <begin position="161"/>
        <end position="181"/>
    </location>
</feature>
<evidence type="ECO:0000256" key="3">
    <source>
        <dbReference type="ARBA" id="ARBA00022692"/>
    </source>
</evidence>
<keyword evidence="3 6" id="KW-0812">Transmembrane</keyword>
<feature type="transmembrane region" description="Helical" evidence="6">
    <location>
        <begin position="72"/>
        <end position="89"/>
    </location>
</feature>
<protein>
    <recommendedName>
        <fullName evidence="7">RDD domain-containing protein</fullName>
    </recommendedName>
</protein>
<dbReference type="EMBL" id="MVDD01000043">
    <property type="protein sequence ID" value="PKQ60155.1"/>
    <property type="molecule type" value="Genomic_DNA"/>
</dbReference>
<evidence type="ECO:0000256" key="6">
    <source>
        <dbReference type="SAM" id="Phobius"/>
    </source>
</evidence>
<evidence type="ECO:0000313" key="9">
    <source>
        <dbReference type="Proteomes" id="UP000233535"/>
    </source>
</evidence>
<evidence type="ECO:0000313" key="8">
    <source>
        <dbReference type="EMBL" id="PKQ60155.1"/>
    </source>
</evidence>
<evidence type="ECO:0000256" key="1">
    <source>
        <dbReference type="ARBA" id="ARBA00004651"/>
    </source>
</evidence>
<dbReference type="GO" id="GO:0005886">
    <property type="term" value="C:plasma membrane"/>
    <property type="evidence" value="ECO:0007669"/>
    <property type="project" value="UniProtKB-SubCell"/>
</dbReference>
<comment type="subcellular location">
    <subcellularLocation>
        <location evidence="1">Cell membrane</location>
        <topology evidence="1">Multi-pass membrane protein</topology>
    </subcellularLocation>
</comment>
<evidence type="ECO:0000256" key="2">
    <source>
        <dbReference type="ARBA" id="ARBA00022475"/>
    </source>
</evidence>
<dbReference type="InterPro" id="IPR010432">
    <property type="entry name" value="RDD"/>
</dbReference>
<keyword evidence="4 6" id="KW-1133">Transmembrane helix</keyword>
<keyword evidence="2" id="KW-1003">Cell membrane</keyword>
<proteinExistence type="predicted"/>
<sequence>MACKMLALMSFVFCVLWILIFSAILQKIKPQVAYVNADAQIEATKFHRLINVLVDTSLLLTLVLVFSDSGEYISVLILIAIYVIYYSFFEYQFGYTLGKLVTGTRVVQANGEKLRLKQALLRTLIRYIPVESFTYLINTSGWHDKWVGTKVLKVEKTLNKWYHYVLSIVVGIALFILFLALPQFLDEPYITAQYQRIDNEALEAELTKISTCFSQLDTTMTMTFDLSIDDNNVHASFSIDSITSNSVRLCAGLVKFKPKHIDYNSLNESFNDDDYNDIEDIKASYNVSIEVFKVDFEDCTRLEKKLLKIFKVNDEGIDCLKIKRMRVESYNTSLF</sequence>
<comment type="caution">
    <text evidence="8">The sequence shown here is derived from an EMBL/GenBank/DDBJ whole genome shotgun (WGS) entry which is preliminary data.</text>
</comment>
<feature type="transmembrane region" description="Helical" evidence="6">
    <location>
        <begin position="46"/>
        <end position="66"/>
    </location>
</feature>
<dbReference type="AlphaFoldDB" id="A0A2N3HQ23"/>
<reference evidence="8 9" key="1">
    <citation type="journal article" date="2017" name="Front. Microbiol.">
        <title>Labilibaculum manganireducens gen. nov., sp. nov. and Labilibaculum filiforme sp. nov., Novel Bacteroidetes Isolated from Subsurface Sediments of the Baltic Sea.</title>
        <authorList>
            <person name="Vandieken V."/>
            <person name="Marshall I.P."/>
            <person name="Niemann H."/>
            <person name="Engelen B."/>
            <person name="Cypionka H."/>
        </authorList>
    </citation>
    <scope>NUCLEOTIDE SEQUENCE [LARGE SCALE GENOMIC DNA]</scope>
    <source>
        <strain evidence="8 9">59.16B</strain>
    </source>
</reference>